<accession>A0ABT3WVU3</accession>
<protein>
    <submittedName>
        <fullName evidence="1">Uncharacterized protein</fullName>
    </submittedName>
</protein>
<comment type="caution">
    <text evidence="1">The sequence shown here is derived from an EMBL/GenBank/DDBJ whole genome shotgun (WGS) entry which is preliminary data.</text>
</comment>
<sequence length="85" mass="10400">MNEYSFADMFQHRHWSEELHETPWWQALMADPRFHAAYERNHHMRLKLSKTSYLKKLMRSESERQSFIAGVLQPEPEHLSNWELD</sequence>
<organism evidence="1 2">
    <name type="scientific">Tumebacillus lacus</name>
    <dbReference type="NCBI Taxonomy" id="2995335"/>
    <lineage>
        <taxon>Bacteria</taxon>
        <taxon>Bacillati</taxon>
        <taxon>Bacillota</taxon>
        <taxon>Bacilli</taxon>
        <taxon>Bacillales</taxon>
        <taxon>Alicyclobacillaceae</taxon>
        <taxon>Tumebacillus</taxon>
    </lineage>
</organism>
<gene>
    <name evidence="1" type="ORF">OS242_02030</name>
</gene>
<dbReference type="Proteomes" id="UP001208017">
    <property type="component" value="Unassembled WGS sequence"/>
</dbReference>
<evidence type="ECO:0000313" key="2">
    <source>
        <dbReference type="Proteomes" id="UP001208017"/>
    </source>
</evidence>
<dbReference type="EMBL" id="JAPMLT010000001">
    <property type="protein sequence ID" value="MCX7568749.1"/>
    <property type="molecule type" value="Genomic_DNA"/>
</dbReference>
<evidence type="ECO:0000313" key="1">
    <source>
        <dbReference type="EMBL" id="MCX7568749.1"/>
    </source>
</evidence>
<reference evidence="1 2" key="1">
    <citation type="submission" date="2022-11" db="EMBL/GenBank/DDBJ databases">
        <title>Study of microbial diversity in lake waters.</title>
        <authorList>
            <person name="Zhang J."/>
        </authorList>
    </citation>
    <scope>NUCLEOTIDE SEQUENCE [LARGE SCALE GENOMIC DNA]</scope>
    <source>
        <strain evidence="1 2">DT12</strain>
    </source>
</reference>
<proteinExistence type="predicted"/>
<keyword evidence="2" id="KW-1185">Reference proteome</keyword>
<name>A0ABT3WVU3_9BACL</name>
<dbReference type="RefSeq" id="WP_267149988.1">
    <property type="nucleotide sequence ID" value="NZ_JAPMLT010000001.1"/>
</dbReference>